<organism evidence="2 3">
    <name type="scientific">Puccinia triticina</name>
    <dbReference type="NCBI Taxonomy" id="208348"/>
    <lineage>
        <taxon>Eukaryota</taxon>
        <taxon>Fungi</taxon>
        <taxon>Dikarya</taxon>
        <taxon>Basidiomycota</taxon>
        <taxon>Pucciniomycotina</taxon>
        <taxon>Pucciniomycetes</taxon>
        <taxon>Pucciniales</taxon>
        <taxon>Pucciniaceae</taxon>
        <taxon>Puccinia</taxon>
    </lineage>
</organism>
<protein>
    <submittedName>
        <fullName evidence="2">Uncharacterized protein</fullName>
    </submittedName>
</protein>
<reference evidence="2" key="1">
    <citation type="submission" date="2022-10" db="EMBL/GenBank/DDBJ databases">
        <title>Puccinia triticina Genome sequencing and assembly.</title>
        <authorList>
            <person name="Li C."/>
        </authorList>
    </citation>
    <scope>NUCLEOTIDE SEQUENCE</scope>
    <source>
        <strain evidence="2">Pt15</strain>
    </source>
</reference>
<dbReference type="GeneID" id="77809275"/>
<evidence type="ECO:0000313" key="3">
    <source>
        <dbReference type="Proteomes" id="UP001164743"/>
    </source>
</evidence>
<dbReference type="RefSeq" id="XP_053019595.1">
    <property type="nucleotide sequence ID" value="XM_053168380.1"/>
</dbReference>
<name>A0ABY7CG28_9BASI</name>
<feature type="compositionally biased region" description="Polar residues" evidence="1">
    <location>
        <begin position="77"/>
        <end position="94"/>
    </location>
</feature>
<sequence>MPLFFICIPQRYPAGAVTVDKPTNRPAESIARPESTTARYKALLGNIPQFERTGDDVVVTKGMAQVAVTKPMAPATESESINPAITLNEASALH</sequence>
<dbReference type="Proteomes" id="UP001164743">
    <property type="component" value="Chromosome 4A"/>
</dbReference>
<evidence type="ECO:0000313" key="2">
    <source>
        <dbReference type="EMBL" id="WAQ84040.1"/>
    </source>
</evidence>
<proteinExistence type="predicted"/>
<feature type="region of interest" description="Disordered" evidence="1">
    <location>
        <begin position="70"/>
        <end position="94"/>
    </location>
</feature>
<gene>
    <name evidence="2" type="ORF">PtA15_4A491</name>
</gene>
<dbReference type="EMBL" id="CP110424">
    <property type="protein sequence ID" value="WAQ84040.1"/>
    <property type="molecule type" value="Genomic_DNA"/>
</dbReference>
<evidence type="ECO:0000256" key="1">
    <source>
        <dbReference type="SAM" id="MobiDB-lite"/>
    </source>
</evidence>
<keyword evidence="3" id="KW-1185">Reference proteome</keyword>
<accession>A0ABY7CG28</accession>